<dbReference type="Pfam" id="PF12706">
    <property type="entry name" value="Lactamase_B_2"/>
    <property type="match status" value="1"/>
</dbReference>
<evidence type="ECO:0000256" key="7">
    <source>
        <dbReference type="ARBA" id="ARBA00022723"/>
    </source>
</evidence>
<protein>
    <recommendedName>
        <fullName evidence="4">ribonuclease Z</fullName>
        <ecNumber evidence="4">3.1.26.11</ecNumber>
    </recommendedName>
</protein>
<evidence type="ECO:0000256" key="6">
    <source>
        <dbReference type="ARBA" id="ARBA00022722"/>
    </source>
</evidence>
<dbReference type="GO" id="GO:0042781">
    <property type="term" value="F:3'-tRNA processing endoribonuclease activity"/>
    <property type="evidence" value="ECO:0007669"/>
    <property type="project" value="UniProtKB-EC"/>
</dbReference>
<evidence type="ECO:0000256" key="5">
    <source>
        <dbReference type="ARBA" id="ARBA00022694"/>
    </source>
</evidence>
<sequence length="278" mass="30196">MLDCGEGSLGQLSRRFGREALEERLLGLKCVWISHMHADHHLGLLRVLSHRAQAARRAGREGERLTVVGPPPLSKWLRTYASFDQAQYDLVHNARLFPSNEWVGAGCREVLKGLLAEGLGVDVVTVPVKHSCRDACAVIVSDRCAEGETPWKIAYSGDTRPCQSLIDAGRGATLLIHEATLDTPLEEDAKAKQHSTTGEALGVGGRMGAYRTLLTHFSQRYPKVPPLEEVTAHGAAAVAFDFMSVDLADLPSLPSMMAPLARLADEQGWHGLYGEAAE</sequence>
<comment type="similarity">
    <text evidence="3">Belongs to the RNase Z family.</text>
</comment>
<keyword evidence="5" id="KW-0819">tRNA processing</keyword>
<dbReference type="GO" id="GO:1990180">
    <property type="term" value="P:mitochondrial tRNA 3'-end processing"/>
    <property type="evidence" value="ECO:0007669"/>
    <property type="project" value="TreeGrafter"/>
</dbReference>
<dbReference type="CDD" id="cd07718">
    <property type="entry name" value="RNaseZ_ELAC1_ELAC2-C-term-like_MBL-fold"/>
    <property type="match status" value="1"/>
</dbReference>
<feature type="domain" description="Metallo-beta-lactamase" evidence="11">
    <location>
        <begin position="2"/>
        <end position="217"/>
    </location>
</feature>
<dbReference type="EC" id="3.1.26.11" evidence="4"/>
<evidence type="ECO:0000256" key="9">
    <source>
        <dbReference type="ARBA" id="ARBA00022801"/>
    </source>
</evidence>
<dbReference type="EMBL" id="HBFX01016889">
    <property type="protein sequence ID" value="CAD8955646.1"/>
    <property type="molecule type" value="Transcribed_RNA"/>
</dbReference>
<evidence type="ECO:0000256" key="4">
    <source>
        <dbReference type="ARBA" id="ARBA00012477"/>
    </source>
</evidence>
<proteinExistence type="inferred from homology"/>
<evidence type="ECO:0000256" key="1">
    <source>
        <dbReference type="ARBA" id="ARBA00000402"/>
    </source>
</evidence>
<evidence type="ECO:0000259" key="11">
    <source>
        <dbReference type="Pfam" id="PF12706"/>
    </source>
</evidence>
<evidence type="ECO:0000256" key="8">
    <source>
        <dbReference type="ARBA" id="ARBA00022759"/>
    </source>
</evidence>
<reference evidence="12" key="1">
    <citation type="submission" date="2021-01" db="EMBL/GenBank/DDBJ databases">
        <authorList>
            <person name="Corre E."/>
            <person name="Pelletier E."/>
            <person name="Niang G."/>
            <person name="Scheremetjew M."/>
            <person name="Finn R."/>
            <person name="Kale V."/>
            <person name="Holt S."/>
            <person name="Cochrane G."/>
            <person name="Meng A."/>
            <person name="Brown T."/>
            <person name="Cohen L."/>
        </authorList>
    </citation>
    <scope>NUCLEOTIDE SEQUENCE</scope>
    <source>
        <strain evidence="12">CCMP644</strain>
    </source>
</reference>
<keyword evidence="9" id="KW-0378">Hydrolase</keyword>
<dbReference type="InterPro" id="IPR047151">
    <property type="entry name" value="RNZ2-like"/>
</dbReference>
<keyword evidence="6" id="KW-0540">Nuclease</keyword>
<dbReference type="PANTHER" id="PTHR12553:SF49">
    <property type="entry name" value="ZINC PHOSPHODIESTERASE ELAC PROTEIN 2"/>
    <property type="match status" value="1"/>
</dbReference>
<comment type="cofactor">
    <cofactor evidence="2">
        <name>Zn(2+)</name>
        <dbReference type="ChEBI" id="CHEBI:29105"/>
    </cofactor>
</comment>
<accession>A0A6U2E235</accession>
<dbReference type="Gene3D" id="3.60.15.10">
    <property type="entry name" value="Ribonuclease Z/Hydroxyacylglutathione hydrolase-like"/>
    <property type="match status" value="2"/>
</dbReference>
<dbReference type="PANTHER" id="PTHR12553">
    <property type="entry name" value="ZINC PHOSPHODIESTERASE ELAC PROTEIN 2"/>
    <property type="match status" value="1"/>
</dbReference>
<dbReference type="GO" id="GO:0005739">
    <property type="term" value="C:mitochondrion"/>
    <property type="evidence" value="ECO:0007669"/>
    <property type="project" value="TreeGrafter"/>
</dbReference>
<gene>
    <name evidence="12" type="ORF">HAND00432_LOCUS10184</name>
</gene>
<dbReference type="InterPro" id="IPR036866">
    <property type="entry name" value="RibonucZ/Hydroxyglut_hydro"/>
</dbReference>
<evidence type="ECO:0000256" key="10">
    <source>
        <dbReference type="ARBA" id="ARBA00022833"/>
    </source>
</evidence>
<dbReference type="GO" id="GO:0046872">
    <property type="term" value="F:metal ion binding"/>
    <property type="evidence" value="ECO:0007669"/>
    <property type="project" value="UniProtKB-KW"/>
</dbReference>
<dbReference type="SUPFAM" id="SSF56281">
    <property type="entry name" value="Metallo-hydrolase/oxidoreductase"/>
    <property type="match status" value="1"/>
</dbReference>
<evidence type="ECO:0000313" key="12">
    <source>
        <dbReference type="EMBL" id="CAD8955646.1"/>
    </source>
</evidence>
<keyword evidence="8" id="KW-0255">Endonuclease</keyword>
<keyword evidence="7" id="KW-0479">Metal-binding</keyword>
<dbReference type="InterPro" id="IPR001279">
    <property type="entry name" value="Metallo-B-lactamas"/>
</dbReference>
<dbReference type="AlphaFoldDB" id="A0A6U2E235"/>
<name>A0A6U2E235_HEMAN</name>
<evidence type="ECO:0000256" key="3">
    <source>
        <dbReference type="ARBA" id="ARBA00007823"/>
    </source>
</evidence>
<comment type="catalytic activity">
    <reaction evidence="1">
        <text>Endonucleolytic cleavage of RNA, removing extra 3' nucleotides from tRNA precursor, generating 3' termini of tRNAs. A 3'-hydroxy group is left at the tRNA terminus and a 5'-phosphoryl group is left at the trailer molecule.</text>
        <dbReference type="EC" id="3.1.26.11"/>
    </reaction>
</comment>
<organism evidence="12">
    <name type="scientific">Hemiselmis andersenii</name>
    <name type="common">Cryptophyte alga</name>
    <dbReference type="NCBI Taxonomy" id="464988"/>
    <lineage>
        <taxon>Eukaryota</taxon>
        <taxon>Cryptophyceae</taxon>
        <taxon>Cryptomonadales</taxon>
        <taxon>Hemiselmidaceae</taxon>
        <taxon>Hemiselmis</taxon>
    </lineage>
</organism>
<keyword evidence="10" id="KW-0862">Zinc</keyword>
<evidence type="ECO:0000256" key="2">
    <source>
        <dbReference type="ARBA" id="ARBA00001947"/>
    </source>
</evidence>